<keyword evidence="14" id="KW-1015">Disulfide bond</keyword>
<evidence type="ECO:0000256" key="1">
    <source>
        <dbReference type="ARBA" id="ARBA00001936"/>
    </source>
</evidence>
<comment type="cofactor">
    <cofactor evidence="1">
        <name>Mn(2+)</name>
        <dbReference type="ChEBI" id="CHEBI:29035"/>
    </cofactor>
</comment>
<evidence type="ECO:0000256" key="29">
    <source>
        <dbReference type="ARBA" id="ARBA00048016"/>
    </source>
</evidence>
<dbReference type="EC" id="2.4.1.275" evidence="20"/>
<evidence type="ECO:0000256" key="30">
    <source>
        <dbReference type="ARBA" id="ARBA00048852"/>
    </source>
</evidence>
<protein>
    <recommendedName>
        <fullName evidence="21">Beta-1,4-galactosyltransferase 3</fullName>
        <ecNumber evidence="20">2.4.1.275</ecNumber>
        <ecNumber evidence="19">2.4.1.38</ecNumber>
        <ecNumber evidence="18">2.4.1.90</ecNumber>
    </recommendedName>
    <alternativeName>
        <fullName evidence="22">Beta-N-acetylglucosaminylglycopeptide beta-1,4-galactosyltransferase</fullName>
    </alternativeName>
    <alternativeName>
        <fullName evidence="26">N-acetyllactosamine synthase</fullName>
    </alternativeName>
    <alternativeName>
        <fullName evidence="23">Nal synthase</fullName>
    </alternativeName>
    <alternativeName>
        <fullName evidence="27">Neolactotriaosylceramide beta-1,4-galactosyltransferase</fullName>
    </alternativeName>
    <alternativeName>
        <fullName evidence="25">UDP-Gal:beta-GlcNAc beta-1,4-galactosyltransferase 3</fullName>
    </alternativeName>
    <alternativeName>
        <fullName evidence="24">UDP-galactose:beta-N-acetylglucosamine beta-1,4-galactosyltransferase 3</fullName>
    </alternativeName>
</protein>
<keyword evidence="11" id="KW-0333">Golgi apparatus</keyword>
<dbReference type="Pfam" id="PF02709">
    <property type="entry name" value="Glyco_transf_7C"/>
    <property type="match status" value="1"/>
</dbReference>
<reference evidence="37" key="1">
    <citation type="submission" date="2025-08" db="UniProtKB">
        <authorList>
            <consortium name="Ensembl"/>
        </authorList>
    </citation>
    <scope>IDENTIFICATION</scope>
</reference>
<dbReference type="AlphaFoldDB" id="A0A8B9NVF0"/>
<dbReference type="EC" id="2.4.1.90" evidence="18"/>
<evidence type="ECO:0000256" key="23">
    <source>
        <dbReference type="ARBA" id="ARBA00041655"/>
    </source>
</evidence>
<dbReference type="PRINTS" id="PR02050">
    <property type="entry name" value="B14GALTRFASE"/>
</dbReference>
<dbReference type="GO" id="GO:0046872">
    <property type="term" value="F:metal ion binding"/>
    <property type="evidence" value="ECO:0007669"/>
    <property type="project" value="UniProtKB-KW"/>
</dbReference>
<feature type="region of interest" description="Disordered" evidence="33">
    <location>
        <begin position="448"/>
        <end position="467"/>
    </location>
</feature>
<evidence type="ECO:0000256" key="26">
    <source>
        <dbReference type="ARBA" id="ARBA00042172"/>
    </source>
</evidence>
<evidence type="ECO:0000256" key="17">
    <source>
        <dbReference type="ARBA" id="ARBA00037536"/>
    </source>
</evidence>
<evidence type="ECO:0000256" key="33">
    <source>
        <dbReference type="SAM" id="MobiDB-lite"/>
    </source>
</evidence>
<dbReference type="InterPro" id="IPR029044">
    <property type="entry name" value="Nucleotide-diphossugar_trans"/>
</dbReference>
<dbReference type="InterPro" id="IPR027995">
    <property type="entry name" value="Galactosyl_T_N"/>
</dbReference>
<keyword evidence="7 34" id="KW-0812">Transmembrane</keyword>
<dbReference type="PANTHER" id="PTHR19300">
    <property type="entry name" value="BETA-1,4-GALACTOSYLTRANSFERASE"/>
    <property type="match status" value="1"/>
</dbReference>
<dbReference type="PANTHER" id="PTHR19300:SF33">
    <property type="entry name" value="BETA-1,4-GALACTOSYLTRANSFERASE 3"/>
    <property type="match status" value="1"/>
</dbReference>
<evidence type="ECO:0000256" key="8">
    <source>
        <dbReference type="ARBA" id="ARBA00022723"/>
    </source>
</evidence>
<evidence type="ECO:0000256" key="19">
    <source>
        <dbReference type="ARBA" id="ARBA00038908"/>
    </source>
</evidence>
<evidence type="ECO:0000256" key="25">
    <source>
        <dbReference type="ARBA" id="ARBA00041980"/>
    </source>
</evidence>
<feature type="transmembrane region" description="Helical" evidence="34">
    <location>
        <begin position="108"/>
        <end position="126"/>
    </location>
</feature>
<dbReference type="EC" id="2.4.1.38" evidence="19"/>
<evidence type="ECO:0000256" key="9">
    <source>
        <dbReference type="ARBA" id="ARBA00022968"/>
    </source>
</evidence>
<evidence type="ECO:0000256" key="24">
    <source>
        <dbReference type="ARBA" id="ARBA00041957"/>
    </source>
</evidence>
<keyword evidence="38" id="KW-1185">Reference proteome</keyword>
<dbReference type="UniPathway" id="UPA00378"/>
<evidence type="ECO:0000313" key="38">
    <source>
        <dbReference type="Proteomes" id="UP000694424"/>
    </source>
</evidence>
<dbReference type="InterPro" id="IPR003859">
    <property type="entry name" value="Galactosyl_T"/>
</dbReference>
<comment type="function">
    <text evidence="17">Responsible for the synthesis of complex-type N-linked oligosaccharides in many glycoproteins as well as the carbohydrate moieties of glycolipids.</text>
</comment>
<dbReference type="GO" id="GO:0003945">
    <property type="term" value="F:N-acetyllactosamine synthase activity"/>
    <property type="evidence" value="ECO:0007669"/>
    <property type="project" value="UniProtKB-EC"/>
</dbReference>
<evidence type="ECO:0000256" key="22">
    <source>
        <dbReference type="ARBA" id="ARBA00041551"/>
    </source>
</evidence>
<dbReference type="CDD" id="cd00899">
    <property type="entry name" value="b4GalT"/>
    <property type="match status" value="1"/>
</dbReference>
<evidence type="ECO:0000256" key="31">
    <source>
        <dbReference type="ARBA" id="ARBA00049413"/>
    </source>
</evidence>
<evidence type="ECO:0000256" key="4">
    <source>
        <dbReference type="ARBA" id="ARBA00005735"/>
    </source>
</evidence>
<feature type="domain" description="Galactosyltransferase C-terminal" evidence="35">
    <location>
        <begin position="314"/>
        <end position="391"/>
    </location>
</feature>
<comment type="catalytic activity">
    <reaction evidence="29">
        <text>a neolactoside IV(3)-beta-GlcNAc-nLc4Cer + UDP-alpha-D-galactose = a neolactoside nLc6Cer + UDP + H(+)</text>
        <dbReference type="Rhea" id="RHEA:62548"/>
        <dbReference type="ChEBI" id="CHEBI:15378"/>
        <dbReference type="ChEBI" id="CHEBI:58223"/>
        <dbReference type="ChEBI" id="CHEBI:66914"/>
        <dbReference type="ChEBI" id="CHEBI:90357"/>
        <dbReference type="ChEBI" id="CHEBI:144378"/>
    </reaction>
    <physiologicalReaction direction="left-to-right" evidence="29">
        <dbReference type="Rhea" id="RHEA:62549"/>
    </physiologicalReaction>
</comment>
<evidence type="ECO:0000256" key="15">
    <source>
        <dbReference type="ARBA" id="ARBA00023180"/>
    </source>
</evidence>
<evidence type="ECO:0000256" key="7">
    <source>
        <dbReference type="ARBA" id="ARBA00022692"/>
    </source>
</evidence>
<comment type="catalytic activity">
    <reaction evidence="31">
        <text>N-acetyl-D-glucosamine + UDP-alpha-D-galactose = beta-D-galactosyl-(1-&gt;4)-N-acetyl-D-glucosamine + UDP + H(+)</text>
        <dbReference type="Rhea" id="RHEA:17745"/>
        <dbReference type="ChEBI" id="CHEBI:15378"/>
        <dbReference type="ChEBI" id="CHEBI:58223"/>
        <dbReference type="ChEBI" id="CHEBI:60152"/>
        <dbReference type="ChEBI" id="CHEBI:66914"/>
        <dbReference type="ChEBI" id="CHEBI:506227"/>
        <dbReference type="EC" id="2.4.1.90"/>
    </reaction>
    <physiologicalReaction direction="left-to-right" evidence="31">
        <dbReference type="Rhea" id="RHEA:17746"/>
    </physiologicalReaction>
</comment>
<evidence type="ECO:0000256" key="13">
    <source>
        <dbReference type="ARBA" id="ARBA00023136"/>
    </source>
</evidence>
<keyword evidence="16" id="KW-0464">Manganese</keyword>
<keyword evidence="9" id="KW-0735">Signal-anchor</keyword>
<dbReference type="Proteomes" id="UP000694424">
    <property type="component" value="Unplaced"/>
</dbReference>
<evidence type="ECO:0000256" key="27">
    <source>
        <dbReference type="ARBA" id="ARBA00042716"/>
    </source>
</evidence>
<evidence type="ECO:0000256" key="2">
    <source>
        <dbReference type="ARBA" id="ARBA00004447"/>
    </source>
</evidence>
<comment type="subcellular location">
    <subcellularLocation>
        <location evidence="2">Golgi apparatus</location>
        <location evidence="2">Golgi stack membrane</location>
        <topology evidence="2">Single-pass type II membrane protein</topology>
    </subcellularLocation>
</comment>
<feature type="region of interest" description="Disordered" evidence="33">
    <location>
        <begin position="503"/>
        <end position="559"/>
    </location>
</feature>
<dbReference type="Pfam" id="PF13733">
    <property type="entry name" value="Glyco_transf_7N"/>
    <property type="match status" value="1"/>
</dbReference>
<dbReference type="InterPro" id="IPR027791">
    <property type="entry name" value="Galactosyl_T_C"/>
</dbReference>
<evidence type="ECO:0000256" key="18">
    <source>
        <dbReference type="ARBA" id="ARBA00038891"/>
    </source>
</evidence>
<comment type="pathway">
    <text evidence="3">Protein modification; protein glycosylation.</text>
</comment>
<evidence type="ECO:0000256" key="14">
    <source>
        <dbReference type="ARBA" id="ARBA00023157"/>
    </source>
</evidence>
<organism evidence="37 38">
    <name type="scientific">Apteryx owenii</name>
    <name type="common">Little spotted kiwi</name>
    <dbReference type="NCBI Taxonomy" id="8824"/>
    <lineage>
        <taxon>Eukaryota</taxon>
        <taxon>Metazoa</taxon>
        <taxon>Chordata</taxon>
        <taxon>Craniata</taxon>
        <taxon>Vertebrata</taxon>
        <taxon>Euteleostomi</taxon>
        <taxon>Archelosauria</taxon>
        <taxon>Archosauria</taxon>
        <taxon>Dinosauria</taxon>
        <taxon>Saurischia</taxon>
        <taxon>Theropoda</taxon>
        <taxon>Coelurosauria</taxon>
        <taxon>Aves</taxon>
        <taxon>Palaeognathae</taxon>
        <taxon>Apterygiformes</taxon>
        <taxon>Apterygidae</taxon>
        <taxon>Apteryx</taxon>
    </lineage>
</organism>
<evidence type="ECO:0000313" key="37">
    <source>
        <dbReference type="Ensembl" id="ENSAOWP00000003000.1"/>
    </source>
</evidence>
<evidence type="ECO:0000259" key="35">
    <source>
        <dbReference type="Pfam" id="PF02709"/>
    </source>
</evidence>
<comment type="catalytic activity">
    <reaction evidence="30">
        <text>a beta-D-glucosylceramide + UDP-alpha-D-galactose = a beta-D-galactosyl-(1-&gt;4)-beta-D-glucosyl-(1&lt;-&gt;1)-ceramide + UDP + H(+)</text>
        <dbReference type="Rhea" id="RHEA:62552"/>
        <dbReference type="ChEBI" id="CHEBI:15378"/>
        <dbReference type="ChEBI" id="CHEBI:58223"/>
        <dbReference type="ChEBI" id="CHEBI:66914"/>
        <dbReference type="ChEBI" id="CHEBI:79208"/>
        <dbReference type="ChEBI" id="CHEBI:83264"/>
    </reaction>
    <physiologicalReaction direction="left-to-right" evidence="30">
        <dbReference type="Rhea" id="RHEA:62553"/>
    </physiologicalReaction>
</comment>
<comment type="similarity">
    <text evidence="4">Belongs to the glycosyltransferase 7 family.</text>
</comment>
<evidence type="ECO:0000256" key="10">
    <source>
        <dbReference type="ARBA" id="ARBA00022989"/>
    </source>
</evidence>
<name>A0A8B9NVF0_APTOW</name>
<keyword evidence="12" id="KW-0443">Lipid metabolism</keyword>
<dbReference type="GO" id="GO:0005975">
    <property type="term" value="P:carbohydrate metabolic process"/>
    <property type="evidence" value="ECO:0007669"/>
    <property type="project" value="InterPro"/>
</dbReference>
<dbReference type="GO" id="GO:0006682">
    <property type="term" value="P:galactosylceramide biosynthetic process"/>
    <property type="evidence" value="ECO:0007669"/>
    <property type="project" value="TreeGrafter"/>
</dbReference>
<proteinExistence type="inferred from homology"/>
<dbReference type="Ensembl" id="ENSAOWT00000003439.1">
    <property type="protein sequence ID" value="ENSAOWP00000003000.1"/>
    <property type="gene ID" value="ENSAOWG00000002142.1"/>
</dbReference>
<evidence type="ECO:0000256" key="11">
    <source>
        <dbReference type="ARBA" id="ARBA00023034"/>
    </source>
</evidence>
<evidence type="ECO:0000256" key="3">
    <source>
        <dbReference type="ARBA" id="ARBA00004922"/>
    </source>
</evidence>
<evidence type="ECO:0000256" key="6">
    <source>
        <dbReference type="ARBA" id="ARBA00022679"/>
    </source>
</evidence>
<evidence type="ECO:0000259" key="36">
    <source>
        <dbReference type="Pfam" id="PF13733"/>
    </source>
</evidence>
<sequence>MQPPRRSTHEPPCTPVTGATAQRGPRRQGRAPRSSSRPLNFAAWGARGLLRGGGEARGRGTPSRMGPRARRRAHPLAFAAPAGRAASPPLAAPPSPATMLRRLLDRPCTLALLIGFQFAFMAYFSLGGFRNLTSIFGRETSPIFDYSRTHDIYTNLSRLLPREPFRSDPAQPLPYCPERSPYLIGPLTVSFSRVPTLEQIQAKNPAVSEGGRYQPSTCEPRSRTAIIIPHRNRETHLGHLLYYLHPFLQRQQLQYGIYVVHQAGNSTFNRAKLLNVGVKEALKDEEWDCLFLHDVDLIPENDHNLYTCDPWNPKHVSVAMNKFGYSLPYPQYFGGVSALTPDQYMKINGFPNEYWGWGGEDDDIATRVRLAGMKIARPPISIGHYKMVKHKGDKGNEENPHRFDLLIRTQRMWTQDGMNSLTYTLLAKHLHPLYTNLTVDIGTDPRAGQGRKGLVPGREGQRYQSSSSLFRQEMLRKLPRATMGWGAQGLYLPGAFGQALAPRVSPGPTGITHQPVSRAVASGTRGDANGAKASSPPALGASQRSPEAFGKGKPDLDPASAVAGVSASLAVAAEGAVPARGENQSLPQGSR</sequence>
<evidence type="ECO:0000256" key="21">
    <source>
        <dbReference type="ARBA" id="ARBA00039532"/>
    </source>
</evidence>
<keyword evidence="8" id="KW-0479">Metal-binding</keyword>
<evidence type="ECO:0000256" key="16">
    <source>
        <dbReference type="ARBA" id="ARBA00023211"/>
    </source>
</evidence>
<comment type="catalytic activity">
    <reaction evidence="28">
        <text>an N-acetyl-beta-D-glucosaminyl derivative + UDP-alpha-D-galactose = a beta-D-galactosyl-(1-&gt;4)-N-acetyl-beta-D-glucosaminyl derivative + UDP + H(+)</text>
        <dbReference type="Rhea" id="RHEA:22932"/>
        <dbReference type="ChEBI" id="CHEBI:15378"/>
        <dbReference type="ChEBI" id="CHEBI:58223"/>
        <dbReference type="ChEBI" id="CHEBI:61631"/>
        <dbReference type="ChEBI" id="CHEBI:66914"/>
        <dbReference type="ChEBI" id="CHEBI:133507"/>
        <dbReference type="EC" id="2.4.1.38"/>
    </reaction>
    <physiologicalReaction direction="left-to-right" evidence="28">
        <dbReference type="Rhea" id="RHEA:22933"/>
    </physiologicalReaction>
</comment>
<comment type="catalytic activity">
    <reaction evidence="32">
        <text>a beta-D-GlcNAc-(1-&gt;3)-beta-D-Gal-(1-&gt;4)-beta-D-Glc-(1&lt;-&gt;1)-Cer(d18:1(4E)) + UDP-alpha-D-galactose = a neolactoside nLc4Cer(d18:1(4E)) + UDP + H(+)</text>
        <dbReference type="Rhea" id="RHEA:31499"/>
        <dbReference type="ChEBI" id="CHEBI:15378"/>
        <dbReference type="ChEBI" id="CHEBI:17006"/>
        <dbReference type="ChEBI" id="CHEBI:17103"/>
        <dbReference type="ChEBI" id="CHEBI:58223"/>
        <dbReference type="ChEBI" id="CHEBI:66914"/>
        <dbReference type="EC" id="2.4.1.275"/>
    </reaction>
    <physiologicalReaction direction="left-to-right" evidence="32">
        <dbReference type="Rhea" id="RHEA:31500"/>
    </physiologicalReaction>
</comment>
<feature type="region of interest" description="Disordered" evidence="33">
    <location>
        <begin position="1"/>
        <end position="71"/>
    </location>
</feature>
<keyword evidence="13 34" id="KW-0472">Membrane</keyword>
<keyword evidence="6" id="KW-0808">Transferase</keyword>
<keyword evidence="10 34" id="KW-1133">Transmembrane helix</keyword>
<feature type="compositionally biased region" description="Low complexity" evidence="33">
    <location>
        <begin position="31"/>
        <end position="49"/>
    </location>
</feature>
<accession>A0A8B9NVF0</accession>
<dbReference type="FunFam" id="3.90.550.10:FF:000028">
    <property type="entry name" value="beta-1,4-galactosyltransferase 1"/>
    <property type="match status" value="1"/>
</dbReference>
<evidence type="ECO:0000256" key="34">
    <source>
        <dbReference type="SAM" id="Phobius"/>
    </source>
</evidence>
<feature type="domain" description="Galactosyltransferase N-terminal" evidence="36">
    <location>
        <begin position="176"/>
        <end position="309"/>
    </location>
</feature>
<evidence type="ECO:0000256" key="28">
    <source>
        <dbReference type="ARBA" id="ARBA00047896"/>
    </source>
</evidence>
<evidence type="ECO:0000256" key="12">
    <source>
        <dbReference type="ARBA" id="ARBA00023098"/>
    </source>
</evidence>
<reference evidence="37" key="2">
    <citation type="submission" date="2025-09" db="UniProtKB">
        <authorList>
            <consortium name="Ensembl"/>
        </authorList>
    </citation>
    <scope>IDENTIFICATION</scope>
</reference>
<evidence type="ECO:0000256" key="32">
    <source>
        <dbReference type="ARBA" id="ARBA00049446"/>
    </source>
</evidence>
<evidence type="ECO:0000256" key="5">
    <source>
        <dbReference type="ARBA" id="ARBA00022676"/>
    </source>
</evidence>
<dbReference type="GO" id="GO:0003831">
    <property type="term" value="F:beta-N-acetylglucosaminylglycopeptide beta-1,4-galactosyltransferase activity"/>
    <property type="evidence" value="ECO:0007669"/>
    <property type="project" value="UniProtKB-EC"/>
</dbReference>
<dbReference type="GO" id="GO:0032580">
    <property type="term" value="C:Golgi cisterna membrane"/>
    <property type="evidence" value="ECO:0007669"/>
    <property type="project" value="UniProtKB-SubCell"/>
</dbReference>
<keyword evidence="15" id="KW-0325">Glycoprotein</keyword>
<keyword evidence="5" id="KW-0328">Glycosyltransferase</keyword>
<dbReference type="Gene3D" id="3.90.550.10">
    <property type="entry name" value="Spore Coat Polysaccharide Biosynthesis Protein SpsA, Chain A"/>
    <property type="match status" value="1"/>
</dbReference>
<dbReference type="SUPFAM" id="SSF53448">
    <property type="entry name" value="Nucleotide-diphospho-sugar transferases"/>
    <property type="match status" value="1"/>
</dbReference>
<evidence type="ECO:0000256" key="20">
    <source>
        <dbReference type="ARBA" id="ARBA00039032"/>
    </source>
</evidence>